<evidence type="ECO:0000313" key="3">
    <source>
        <dbReference type="Proteomes" id="UP000000311"/>
    </source>
</evidence>
<proteinExistence type="predicted"/>
<evidence type="ECO:0000256" key="1">
    <source>
        <dbReference type="SAM" id="MobiDB-lite"/>
    </source>
</evidence>
<dbReference type="Proteomes" id="UP000000311">
    <property type="component" value="Unassembled WGS sequence"/>
</dbReference>
<accession>E2ACW2</accession>
<feature type="region of interest" description="Disordered" evidence="1">
    <location>
        <begin position="1"/>
        <end position="20"/>
    </location>
</feature>
<dbReference type="InParanoid" id="E2ACW2"/>
<gene>
    <name evidence="2" type="ORF">EAG_07967</name>
</gene>
<protein>
    <submittedName>
        <fullName evidence="2">Uncharacterized protein</fullName>
    </submittedName>
</protein>
<dbReference type="AlphaFoldDB" id="E2ACW2"/>
<keyword evidence="3" id="KW-1185">Reference proteome</keyword>
<dbReference type="EMBL" id="GL438586">
    <property type="protein sequence ID" value="EFN68719.1"/>
    <property type="molecule type" value="Genomic_DNA"/>
</dbReference>
<reference evidence="2 3" key="1">
    <citation type="journal article" date="2010" name="Science">
        <title>Genomic comparison of the ants Camponotus floridanus and Harpegnathos saltator.</title>
        <authorList>
            <person name="Bonasio R."/>
            <person name="Zhang G."/>
            <person name="Ye C."/>
            <person name="Mutti N.S."/>
            <person name="Fang X."/>
            <person name="Qin N."/>
            <person name="Donahue G."/>
            <person name="Yang P."/>
            <person name="Li Q."/>
            <person name="Li C."/>
            <person name="Zhang P."/>
            <person name="Huang Z."/>
            <person name="Berger S.L."/>
            <person name="Reinberg D."/>
            <person name="Wang J."/>
            <person name="Liebig J."/>
        </authorList>
    </citation>
    <scope>NUCLEOTIDE SEQUENCE [LARGE SCALE GENOMIC DNA]</scope>
    <source>
        <strain evidence="3">C129</strain>
    </source>
</reference>
<evidence type="ECO:0000313" key="2">
    <source>
        <dbReference type="EMBL" id="EFN68719.1"/>
    </source>
</evidence>
<sequence>MIERSGGILRDLGSSMTDQGSCHSVKIEEMSFASPLFLNTWFFMVPVPPAEITDPASSS</sequence>
<name>E2ACW2_CAMFO</name>
<organism evidence="3">
    <name type="scientific">Camponotus floridanus</name>
    <name type="common">Florida carpenter ant</name>
    <dbReference type="NCBI Taxonomy" id="104421"/>
    <lineage>
        <taxon>Eukaryota</taxon>
        <taxon>Metazoa</taxon>
        <taxon>Ecdysozoa</taxon>
        <taxon>Arthropoda</taxon>
        <taxon>Hexapoda</taxon>
        <taxon>Insecta</taxon>
        <taxon>Pterygota</taxon>
        <taxon>Neoptera</taxon>
        <taxon>Endopterygota</taxon>
        <taxon>Hymenoptera</taxon>
        <taxon>Apocrita</taxon>
        <taxon>Aculeata</taxon>
        <taxon>Formicoidea</taxon>
        <taxon>Formicidae</taxon>
        <taxon>Formicinae</taxon>
        <taxon>Camponotus</taxon>
    </lineage>
</organism>